<reference evidence="8 9" key="1">
    <citation type="journal article" date="2023" name="Nucleic Acids Res.">
        <title>The hologenome of Daphnia magna reveals possible DNA methylation and microbiome-mediated evolution of the host genome.</title>
        <authorList>
            <person name="Chaturvedi A."/>
            <person name="Li X."/>
            <person name="Dhandapani V."/>
            <person name="Marshall H."/>
            <person name="Kissane S."/>
            <person name="Cuenca-Cambronero M."/>
            <person name="Asole G."/>
            <person name="Calvet F."/>
            <person name="Ruiz-Romero M."/>
            <person name="Marangio P."/>
            <person name="Guigo R."/>
            <person name="Rago D."/>
            <person name="Mirbahai L."/>
            <person name="Eastwood N."/>
            <person name="Colbourne J.K."/>
            <person name="Zhou J."/>
            <person name="Mallon E."/>
            <person name="Orsini L."/>
        </authorList>
    </citation>
    <scope>NUCLEOTIDE SEQUENCE [LARGE SCALE GENOMIC DNA]</scope>
    <source>
        <strain evidence="8">LRV0_1</strain>
    </source>
</reference>
<dbReference type="EMBL" id="JAOYFB010000036">
    <property type="protein sequence ID" value="KAK4020226.1"/>
    <property type="molecule type" value="Genomic_DNA"/>
</dbReference>
<dbReference type="PANTHER" id="PTHR12069:SF0">
    <property type="entry name" value="DNA-DIRECTED RNA POLYMERASE III SUBUNIT RPC5"/>
    <property type="match status" value="1"/>
</dbReference>
<protein>
    <recommendedName>
        <fullName evidence="7">Amino acid transporter transmembrane domain-containing protein</fullName>
    </recommendedName>
</protein>
<feature type="transmembrane region" description="Helical" evidence="6">
    <location>
        <begin position="824"/>
        <end position="843"/>
    </location>
</feature>
<dbReference type="Proteomes" id="UP001234178">
    <property type="component" value="Unassembled WGS sequence"/>
</dbReference>
<feature type="transmembrane region" description="Helical" evidence="6">
    <location>
        <begin position="849"/>
        <end position="868"/>
    </location>
</feature>
<feature type="transmembrane region" description="Helical" evidence="6">
    <location>
        <begin position="578"/>
        <end position="598"/>
    </location>
</feature>
<organism evidence="8 9">
    <name type="scientific">Daphnia magna</name>
    <dbReference type="NCBI Taxonomy" id="35525"/>
    <lineage>
        <taxon>Eukaryota</taxon>
        <taxon>Metazoa</taxon>
        <taxon>Ecdysozoa</taxon>
        <taxon>Arthropoda</taxon>
        <taxon>Crustacea</taxon>
        <taxon>Branchiopoda</taxon>
        <taxon>Diplostraca</taxon>
        <taxon>Cladocera</taxon>
        <taxon>Anomopoda</taxon>
        <taxon>Daphniidae</taxon>
        <taxon>Daphnia</taxon>
    </lineage>
</organism>
<dbReference type="InterPro" id="IPR013057">
    <property type="entry name" value="AA_transpt_TM"/>
</dbReference>
<dbReference type="Pfam" id="PF04801">
    <property type="entry name" value="RPC5"/>
    <property type="match status" value="1"/>
</dbReference>
<feature type="transmembrane region" description="Helical" evidence="6">
    <location>
        <begin position="726"/>
        <end position="746"/>
    </location>
</feature>
<keyword evidence="4 6" id="KW-0472">Membrane</keyword>
<feature type="region of interest" description="Disordered" evidence="5">
    <location>
        <begin position="450"/>
        <end position="480"/>
    </location>
</feature>
<evidence type="ECO:0000256" key="3">
    <source>
        <dbReference type="ARBA" id="ARBA00022989"/>
    </source>
</evidence>
<dbReference type="Pfam" id="PF01490">
    <property type="entry name" value="Aa_trans"/>
    <property type="match status" value="1"/>
</dbReference>
<accession>A0ABR0A518</accession>
<evidence type="ECO:0000256" key="2">
    <source>
        <dbReference type="ARBA" id="ARBA00022692"/>
    </source>
</evidence>
<feature type="transmembrane region" description="Helical" evidence="6">
    <location>
        <begin position="880"/>
        <end position="902"/>
    </location>
</feature>
<keyword evidence="9" id="KW-1185">Reference proteome</keyword>
<comment type="caution">
    <text evidence="8">The sequence shown here is derived from an EMBL/GenBank/DDBJ whole genome shotgun (WGS) entry which is preliminary data.</text>
</comment>
<evidence type="ECO:0000313" key="8">
    <source>
        <dbReference type="EMBL" id="KAK4020226.1"/>
    </source>
</evidence>
<sequence length="1008" mass="112414">MSKVKVETENDEIVKEIPVFLSKNLLEKLYVFQYPLRSVAVGSDRPNVIASRIKPRLQEVELELELSTTTPNYDRSKGEQIVINTDGHNKYDKPDHQNFFKGSLMDKITYTSTKALLDPGRFAVGIVVDNELHLNPLHGILHVKPSFPYLDKTDKTLKDNAAEPTESGDEEDVAEQVTVKFARTETDRSKALREKSYGFFQKKNAEEPWYNTRFCSLNSEESLLERNRLLCGKPDLTVQNLTMPKEKYIVDLIGPCLENEEVQKQLTLGTASMFQLQALPQLVDRIKNLMANVKLIGFSQLCTTLKITQEPLKMEALKSLQQVAELVQGNWVVKSEILYPSGEKDKIVKLCGISGIHPDIITKARDYVLYMYTLKRCVNRKAVTIATKIPTEEMKVILEQIAFKTKDGWEFKLPFDQAFVDKYPEVVRRSELMNKAKQKHLQISVTEFKAPKKESTDSQKKRSRRRSRQDSCSSDSGNDVKKRYPNLTTVNKMINLDYFLSGNAKHTMMLANSIIGASILSMPFCFKQCGIILGSIILYLNSIMTKLCCHQLVKSSLISRRRNYEILAYDVMGPFGKLWIEVCIIGYNMGCCIAYLVVLGDLGPEILNKIGLNYSLQSARILLMAGSSMFIILPLSLLRDIETLNVMSTVSVAMYMLLVLKSFFEAGVQGLTEGISSNIEVWRMGGVLQCVPIFSMALSCQTQVFEVYDSLPEPSLKAMDRVVSTAIDLCTFIYMGVGIAGYLAFADTHFTGNILISFAPSFVTDLMKAGFLLSIILSFPLCVLPCRTSFHSLVYGKESLQTSDLSNGMSGGTTGSLSDFRFKILTFIIVTATLIIGICIPNVEFVLGLVGATLGTAVCCVAPAWIYLQVAPSTSGERWIAKVLFVCGLIILVLGTAANIYAEEEYSESHAEGTIPPSLKEIEAKFDLPLTQSSPSVVMMDNFNRLGEKNEELGSNNDVTAGIEELVTHNISLAVVRPAVPAVQIQTKRYGKPYAGCYPDSRLLPLDY</sequence>
<evidence type="ECO:0000259" key="7">
    <source>
        <dbReference type="Pfam" id="PF01490"/>
    </source>
</evidence>
<evidence type="ECO:0000256" key="4">
    <source>
        <dbReference type="ARBA" id="ARBA00023136"/>
    </source>
</evidence>
<dbReference type="InterPro" id="IPR006886">
    <property type="entry name" value="RNA_pol_III_Rpc5"/>
</dbReference>
<name>A0ABR0A518_9CRUS</name>
<evidence type="ECO:0000256" key="6">
    <source>
        <dbReference type="SAM" id="Phobius"/>
    </source>
</evidence>
<keyword evidence="3 6" id="KW-1133">Transmembrane helix</keyword>
<comment type="subcellular location">
    <subcellularLocation>
        <location evidence="1">Membrane</location>
    </subcellularLocation>
</comment>
<feature type="transmembrane region" description="Helical" evidence="6">
    <location>
        <begin position="618"/>
        <end position="637"/>
    </location>
</feature>
<feature type="transmembrane region" description="Helical" evidence="6">
    <location>
        <begin position="766"/>
        <end position="784"/>
    </location>
</feature>
<proteinExistence type="predicted"/>
<keyword evidence="2 6" id="KW-0812">Transmembrane</keyword>
<feature type="domain" description="Amino acid transporter transmembrane" evidence="7">
    <location>
        <begin position="505"/>
        <end position="899"/>
    </location>
</feature>
<gene>
    <name evidence="8" type="ORF">OUZ56_002221</name>
</gene>
<dbReference type="PANTHER" id="PTHR12069">
    <property type="entry name" value="DNA-DIRECTED RNA POLYMERASES III 80 KDA POLYPEPTIDE RNA POLYMERASE III SUBUNIT 5"/>
    <property type="match status" value="1"/>
</dbReference>
<evidence type="ECO:0000256" key="1">
    <source>
        <dbReference type="ARBA" id="ARBA00004370"/>
    </source>
</evidence>
<feature type="transmembrane region" description="Helical" evidence="6">
    <location>
        <begin position="644"/>
        <end position="664"/>
    </location>
</feature>
<feature type="compositionally biased region" description="Basic and acidic residues" evidence="5">
    <location>
        <begin position="450"/>
        <end position="460"/>
    </location>
</feature>
<evidence type="ECO:0000256" key="5">
    <source>
        <dbReference type="SAM" id="MobiDB-lite"/>
    </source>
</evidence>
<evidence type="ECO:0000313" key="9">
    <source>
        <dbReference type="Proteomes" id="UP001234178"/>
    </source>
</evidence>